<sequence>MISSAGETGVGDAVTVPGAAGEPATGVSVLVTVGEPATGVSVLVAVGEPATGVSVLVAVGEPATGVSVLVAVGDPTAGTIETLEIAELLLVSVSPGTIRLAGLVYGLAAVAATVPVIVIGGRTVLAATG</sequence>
<protein>
    <submittedName>
        <fullName evidence="1">Uncharacterized protein</fullName>
    </submittedName>
</protein>
<dbReference type="EMBL" id="BSRI01000002">
    <property type="protein sequence ID" value="GLV58028.1"/>
    <property type="molecule type" value="Genomic_DNA"/>
</dbReference>
<accession>A0ABQ6FUU6</accession>
<reference evidence="1 2" key="1">
    <citation type="submission" date="2023-02" db="EMBL/GenBank/DDBJ databases">
        <title>Dictyobacter halimunensis sp. nov., a new member of the class Ktedonobacteria from forest soil in a geothermal area.</title>
        <authorList>
            <person name="Rachmania M.K."/>
            <person name="Ningsih F."/>
            <person name="Sakai Y."/>
            <person name="Yabe S."/>
            <person name="Yokota A."/>
            <person name="Sjamsuridzal W."/>
        </authorList>
    </citation>
    <scope>NUCLEOTIDE SEQUENCE [LARGE SCALE GENOMIC DNA]</scope>
    <source>
        <strain evidence="1 2">S3.2.2.5</strain>
    </source>
</reference>
<keyword evidence="2" id="KW-1185">Reference proteome</keyword>
<proteinExistence type="predicted"/>
<evidence type="ECO:0000313" key="2">
    <source>
        <dbReference type="Proteomes" id="UP001344906"/>
    </source>
</evidence>
<comment type="caution">
    <text evidence="1">The sequence shown here is derived from an EMBL/GenBank/DDBJ whole genome shotgun (WGS) entry which is preliminary data.</text>
</comment>
<gene>
    <name evidence="1" type="ORF">KDH_48620</name>
</gene>
<evidence type="ECO:0000313" key="1">
    <source>
        <dbReference type="EMBL" id="GLV58028.1"/>
    </source>
</evidence>
<dbReference type="Proteomes" id="UP001344906">
    <property type="component" value="Unassembled WGS sequence"/>
</dbReference>
<name>A0ABQ6FUU6_9CHLR</name>
<organism evidence="1 2">
    <name type="scientific">Dictyobacter halimunensis</name>
    <dbReference type="NCBI Taxonomy" id="3026934"/>
    <lineage>
        <taxon>Bacteria</taxon>
        <taxon>Bacillati</taxon>
        <taxon>Chloroflexota</taxon>
        <taxon>Ktedonobacteria</taxon>
        <taxon>Ktedonobacterales</taxon>
        <taxon>Dictyobacteraceae</taxon>
        <taxon>Dictyobacter</taxon>
    </lineage>
</organism>